<comment type="caution">
    <text evidence="2">The sequence shown here is derived from an EMBL/GenBank/DDBJ whole genome shotgun (WGS) entry which is preliminary data.</text>
</comment>
<evidence type="ECO:0000313" key="2">
    <source>
        <dbReference type="EMBL" id="CAL8072848.1"/>
    </source>
</evidence>
<organism evidence="2 3">
    <name type="scientific">Orchesella dallaii</name>
    <dbReference type="NCBI Taxonomy" id="48710"/>
    <lineage>
        <taxon>Eukaryota</taxon>
        <taxon>Metazoa</taxon>
        <taxon>Ecdysozoa</taxon>
        <taxon>Arthropoda</taxon>
        <taxon>Hexapoda</taxon>
        <taxon>Collembola</taxon>
        <taxon>Entomobryomorpha</taxon>
        <taxon>Entomobryoidea</taxon>
        <taxon>Orchesellidae</taxon>
        <taxon>Orchesellinae</taxon>
        <taxon>Orchesella</taxon>
    </lineage>
</organism>
<evidence type="ECO:0000313" key="3">
    <source>
        <dbReference type="Proteomes" id="UP001642540"/>
    </source>
</evidence>
<evidence type="ECO:0008006" key="4">
    <source>
        <dbReference type="Google" id="ProtNLM"/>
    </source>
</evidence>
<dbReference type="EMBL" id="CAXLJM020000007">
    <property type="protein sequence ID" value="CAL8072848.1"/>
    <property type="molecule type" value="Genomic_DNA"/>
</dbReference>
<feature type="region of interest" description="Disordered" evidence="1">
    <location>
        <begin position="285"/>
        <end position="306"/>
    </location>
</feature>
<reference evidence="2 3" key="1">
    <citation type="submission" date="2024-08" db="EMBL/GenBank/DDBJ databases">
        <authorList>
            <person name="Cucini C."/>
            <person name="Frati F."/>
        </authorList>
    </citation>
    <scope>NUCLEOTIDE SEQUENCE [LARGE SCALE GENOMIC DNA]</scope>
</reference>
<proteinExistence type="predicted"/>
<dbReference type="Proteomes" id="UP001642540">
    <property type="component" value="Unassembled WGS sequence"/>
</dbReference>
<keyword evidence="3" id="KW-1185">Reference proteome</keyword>
<name>A0ABP1PPP0_9HEXA</name>
<gene>
    <name evidence="2" type="ORF">ODALV1_LOCUS2358</name>
</gene>
<protein>
    <recommendedName>
        <fullName evidence="4">EB domain-containing protein</fullName>
    </recommendedName>
</protein>
<accession>A0ABP1PPP0</accession>
<evidence type="ECO:0000256" key="1">
    <source>
        <dbReference type="SAM" id="MobiDB-lite"/>
    </source>
</evidence>
<feature type="compositionally biased region" description="Polar residues" evidence="1">
    <location>
        <begin position="290"/>
        <end position="306"/>
    </location>
</feature>
<sequence length="473" mass="52843">MIHSSGHSLLYGEKCMPSPENGTDSVDTMCNSKETLTCQDGTCLCSDMSTMIYDPAVGLCVGRSGENCVYHKSESHLPTFRKTHCVPYATCEDGKCTCWSAFYMDETGHCSRRRGYMQQCRMDHQCNQRSGYICKDGLCQCDDQVATYNPEIERCVGLPDKSCLNMYRECVENYKCKLGVCSCKFKEIQGSDGDMKCDSNRHKYGKNCGKRRGTCGDELTCVNGKCRCPNPDYQVYDYEQKKCLGLVGGPCTVIPSSSSSNLDLKDVVLWRAGLKKGTKINKEKKESDNKYYSNSTDIDQDQTSTISSVEEPSKMLNCISYARCLPYGSQSEVSVPEMGRCECDKGFVETKRGKCQLSYGAPCDTHSKNKKDICDESVPLYCVNNICNCKNELDVYELETKRCKKSIGSLCWKDASCVLNARCIRYSPKLPGRCMCPPNSQPDSTSSNCLVYDANSSISFEEEDDDLEFDDGN</sequence>